<dbReference type="PATRIC" id="fig|1433126.3.peg.1639"/>
<dbReference type="EC" id="2.7.8.-" evidence="12 13"/>
<keyword evidence="16" id="KW-1185">Reference proteome</keyword>
<keyword evidence="6" id="KW-0677">Repeat</keyword>
<evidence type="ECO:0000256" key="4">
    <source>
        <dbReference type="ARBA" id="ARBA00022679"/>
    </source>
</evidence>
<dbReference type="EMBL" id="HG934468">
    <property type="protein sequence ID" value="CDN31742.1"/>
    <property type="molecule type" value="Genomic_DNA"/>
</dbReference>
<name>A0A060R8G9_9BACT</name>
<dbReference type="GO" id="GO:0032049">
    <property type="term" value="P:cardiolipin biosynthetic process"/>
    <property type="evidence" value="ECO:0007669"/>
    <property type="project" value="UniProtKB-UniRule"/>
</dbReference>
<evidence type="ECO:0000256" key="6">
    <source>
        <dbReference type="ARBA" id="ARBA00022737"/>
    </source>
</evidence>
<keyword evidence="5 12" id="KW-0812">Transmembrane</keyword>
<dbReference type="InterPro" id="IPR022924">
    <property type="entry name" value="Cardiolipin_synthase"/>
</dbReference>
<dbReference type="SMART" id="SM00155">
    <property type="entry name" value="PLDc"/>
    <property type="match status" value="2"/>
</dbReference>
<dbReference type="InterPro" id="IPR001736">
    <property type="entry name" value="PLipase_D/transphosphatidylase"/>
</dbReference>
<evidence type="ECO:0000256" key="13">
    <source>
        <dbReference type="NCBIfam" id="TIGR04265"/>
    </source>
</evidence>
<keyword evidence="8 12" id="KW-0443">Lipid metabolism</keyword>
<feature type="active site" evidence="12">
    <location>
        <position position="222"/>
    </location>
</feature>
<dbReference type="SUPFAM" id="SSF56024">
    <property type="entry name" value="Phospholipase D/nuclease"/>
    <property type="match status" value="2"/>
</dbReference>
<proteinExistence type="inferred from homology"/>
<comment type="subcellular location">
    <subcellularLocation>
        <location evidence="1 12">Cell membrane</location>
        <topology evidence="1 12">Multi-pass membrane protein</topology>
    </subcellularLocation>
</comment>
<dbReference type="AlphaFoldDB" id="A0A060R8G9"/>
<evidence type="ECO:0000256" key="2">
    <source>
        <dbReference type="ARBA" id="ARBA00022475"/>
    </source>
</evidence>
<dbReference type="CDD" id="cd09112">
    <property type="entry name" value="PLDc_CLS_2"/>
    <property type="match status" value="1"/>
</dbReference>
<evidence type="ECO:0000256" key="12">
    <source>
        <dbReference type="HAMAP-Rule" id="MF_01916"/>
    </source>
</evidence>
<comment type="catalytic activity">
    <reaction evidence="12">
        <text>2 a 1,2-diacyl-sn-glycero-3-phospho-(1'-sn-glycerol) = a cardiolipin + glycerol</text>
        <dbReference type="Rhea" id="RHEA:31451"/>
        <dbReference type="ChEBI" id="CHEBI:17754"/>
        <dbReference type="ChEBI" id="CHEBI:62237"/>
        <dbReference type="ChEBI" id="CHEBI:64716"/>
    </reaction>
</comment>
<dbReference type="STRING" id="1433126.BN938_1662"/>
<dbReference type="PANTHER" id="PTHR21248">
    <property type="entry name" value="CARDIOLIPIN SYNTHASE"/>
    <property type="match status" value="1"/>
</dbReference>
<feature type="transmembrane region" description="Helical" evidence="12">
    <location>
        <begin position="39"/>
        <end position="58"/>
    </location>
</feature>
<keyword evidence="11 12" id="KW-1208">Phospholipid metabolism</keyword>
<evidence type="ECO:0000259" key="14">
    <source>
        <dbReference type="PROSITE" id="PS50035"/>
    </source>
</evidence>
<dbReference type="PANTHER" id="PTHR21248:SF22">
    <property type="entry name" value="PHOSPHOLIPASE D"/>
    <property type="match status" value="1"/>
</dbReference>
<dbReference type="NCBIfam" id="TIGR04265">
    <property type="entry name" value="bac_cardiolipin"/>
    <property type="match status" value="1"/>
</dbReference>
<dbReference type="InterPro" id="IPR025202">
    <property type="entry name" value="PLD-like_dom"/>
</dbReference>
<gene>
    <name evidence="15" type="ORF">BN938_1662</name>
</gene>
<dbReference type="InterPro" id="IPR027379">
    <property type="entry name" value="CLS_N"/>
</dbReference>
<feature type="domain" description="PLD phosphodiesterase" evidence="14">
    <location>
        <begin position="217"/>
        <end position="244"/>
    </location>
</feature>
<dbReference type="Proteomes" id="UP000027616">
    <property type="component" value="Chromosome I"/>
</dbReference>
<dbReference type="Pfam" id="PF13091">
    <property type="entry name" value="PLDc_2"/>
    <property type="match status" value="2"/>
</dbReference>
<comment type="function">
    <text evidence="12">Catalyzes the reversible phosphatidyl group transfer from one phosphatidylglycerol molecule to another to form cardiolipin (CL) (diphosphatidylglycerol) and glycerol.</text>
</comment>
<dbReference type="CDD" id="cd09110">
    <property type="entry name" value="PLDc_CLS_1"/>
    <property type="match status" value="1"/>
</dbReference>
<dbReference type="Pfam" id="PF13396">
    <property type="entry name" value="PLDc_N"/>
    <property type="match status" value="1"/>
</dbReference>
<sequence>MNFWDYTYQTILIIYVLMIIATVYTVLHERRDPVRAVTWIAVLVLIPVGGLIVFLFFGQNYRKQKIFSRKELKEVAIIERFSQNQISEIDEMPLREIADNKHIIKLLLNNSKSLLTLSNRVTILKNGEQTFQSIKDALLCAQRSIHLEYYIFENDEIGGQIVEILIEKARQGVAVRVIYDAVGSWSLTPLFIRRLRKCGVEIHCFMPVVFPWFTSKVNYRNHRKIIVIDSSVGFTGGLNIADRYIRGNKYGIWRDTHLKIEGESVKMLQATFVADWWFATKELIQISENKDYNKGDVSMQIVASGPDSDYSAIMQAYFSAINNAKHHIYISTPYFLPNEPILTALKVASLSGIDVRIMLPQRSDSKIVHWASRSYFSELLEAKIKIYLYQNGFNHSKILTIDGQFSSVGTANMDVRSFEDNFEISAMIYSKAVTRQLERDFLDDLRSCTHLNLTRWNARKQKDNLKESIARLFSPLL</sequence>
<dbReference type="KEGG" id="rbc:BN938_1662"/>
<dbReference type="HOGENOM" id="CLU_038053_1_2_10"/>
<evidence type="ECO:0000256" key="3">
    <source>
        <dbReference type="ARBA" id="ARBA00022516"/>
    </source>
</evidence>
<accession>A0A060R8G9</accession>
<keyword evidence="4 12" id="KW-0808">Transferase</keyword>
<dbReference type="InterPro" id="IPR030874">
    <property type="entry name" value="Cardiolipin_synth_Firmi"/>
</dbReference>
<feature type="transmembrane region" description="Helical" evidence="12">
    <location>
        <begin position="6"/>
        <end position="27"/>
    </location>
</feature>
<feature type="active site" evidence="12">
    <location>
        <position position="229"/>
    </location>
</feature>
<dbReference type="HAMAP" id="MF_01916">
    <property type="entry name" value="Cardiolipin_synth_Cls"/>
    <property type="match status" value="1"/>
</dbReference>
<evidence type="ECO:0000256" key="10">
    <source>
        <dbReference type="ARBA" id="ARBA00023209"/>
    </source>
</evidence>
<keyword evidence="2 12" id="KW-1003">Cell membrane</keyword>
<evidence type="ECO:0000256" key="7">
    <source>
        <dbReference type="ARBA" id="ARBA00022989"/>
    </source>
</evidence>
<dbReference type="GO" id="GO:0005886">
    <property type="term" value="C:plasma membrane"/>
    <property type="evidence" value="ECO:0007669"/>
    <property type="project" value="UniProtKB-SubCell"/>
</dbReference>
<evidence type="ECO:0000256" key="5">
    <source>
        <dbReference type="ARBA" id="ARBA00022692"/>
    </source>
</evidence>
<organism evidence="15 16">
    <name type="scientific">Mucinivorans hirudinis</name>
    <dbReference type="NCBI Taxonomy" id="1433126"/>
    <lineage>
        <taxon>Bacteria</taxon>
        <taxon>Pseudomonadati</taxon>
        <taxon>Bacteroidota</taxon>
        <taxon>Bacteroidia</taxon>
        <taxon>Bacteroidales</taxon>
        <taxon>Rikenellaceae</taxon>
        <taxon>Mucinivorans</taxon>
    </lineage>
</organism>
<protein>
    <recommendedName>
        <fullName evidence="12 13">Cardiolipin synthase</fullName>
        <shortName evidence="12">CL synthase</shortName>
        <ecNumber evidence="12 13">2.7.8.-</ecNumber>
    </recommendedName>
</protein>
<keyword evidence="9 12" id="KW-0472">Membrane</keyword>
<comment type="similarity">
    <text evidence="12">Belongs to the phospholipase D family. Cardiolipin synthase subfamily.</text>
</comment>
<feature type="active site" evidence="12">
    <location>
        <position position="395"/>
    </location>
</feature>
<dbReference type="OrthoDB" id="9762009at2"/>
<feature type="domain" description="PLD phosphodiesterase" evidence="14">
    <location>
        <begin position="390"/>
        <end position="417"/>
    </location>
</feature>
<feature type="active site" evidence="12">
    <location>
        <position position="224"/>
    </location>
</feature>
<dbReference type="Gene3D" id="3.30.870.10">
    <property type="entry name" value="Endonuclease Chain A"/>
    <property type="match status" value="2"/>
</dbReference>
<evidence type="ECO:0000256" key="11">
    <source>
        <dbReference type="ARBA" id="ARBA00023264"/>
    </source>
</evidence>
<evidence type="ECO:0000313" key="15">
    <source>
        <dbReference type="EMBL" id="CDN31742.1"/>
    </source>
</evidence>
<keyword evidence="3 12" id="KW-0444">Lipid biosynthesis</keyword>
<dbReference type="PROSITE" id="PS50035">
    <property type="entry name" value="PLD"/>
    <property type="match status" value="2"/>
</dbReference>
<feature type="active site" evidence="12">
    <location>
        <position position="397"/>
    </location>
</feature>
<keyword evidence="10 12" id="KW-0594">Phospholipid biosynthesis</keyword>
<keyword evidence="7 12" id="KW-1133">Transmembrane helix</keyword>
<dbReference type="GO" id="GO:0008808">
    <property type="term" value="F:cardiolipin synthase activity"/>
    <property type="evidence" value="ECO:0007669"/>
    <property type="project" value="UniProtKB-UniRule"/>
</dbReference>
<dbReference type="eggNOG" id="COG1502">
    <property type="taxonomic scope" value="Bacteria"/>
</dbReference>
<evidence type="ECO:0000256" key="9">
    <source>
        <dbReference type="ARBA" id="ARBA00023136"/>
    </source>
</evidence>
<evidence type="ECO:0000313" key="16">
    <source>
        <dbReference type="Proteomes" id="UP000027616"/>
    </source>
</evidence>
<evidence type="ECO:0000256" key="1">
    <source>
        <dbReference type="ARBA" id="ARBA00004651"/>
    </source>
</evidence>
<reference evidence="15 16" key="1">
    <citation type="journal article" date="2015" name="Genome Announc.">
        <title>Complete Genome Sequence of the Novel Leech Symbiont Mucinivorans hirudinis M3T.</title>
        <authorList>
            <person name="Nelson M.C."/>
            <person name="Bomar L."/>
            <person name="Graf J."/>
        </authorList>
    </citation>
    <scope>NUCLEOTIDE SEQUENCE [LARGE SCALE GENOMIC DNA]</scope>
    <source>
        <strain evidence="16">M3</strain>
    </source>
</reference>
<evidence type="ECO:0000256" key="8">
    <source>
        <dbReference type="ARBA" id="ARBA00023098"/>
    </source>
</evidence>
<feature type="active site" evidence="12">
    <location>
        <position position="402"/>
    </location>
</feature>